<dbReference type="Pfam" id="PF03992">
    <property type="entry name" value="ABM"/>
    <property type="match status" value="1"/>
</dbReference>
<organism evidence="2">
    <name type="scientific">uncultured delta proteobacterium</name>
    <dbReference type="NCBI Taxonomy" id="34034"/>
    <lineage>
        <taxon>Bacteria</taxon>
        <taxon>Deltaproteobacteria</taxon>
        <taxon>environmental samples</taxon>
    </lineage>
</organism>
<dbReference type="PROSITE" id="PS51725">
    <property type="entry name" value="ABM"/>
    <property type="match status" value="1"/>
</dbReference>
<evidence type="ECO:0000313" key="2">
    <source>
        <dbReference type="EMBL" id="SBV97060.1"/>
    </source>
</evidence>
<protein>
    <submittedName>
        <fullName evidence="2">Antibiotic biosynthesis monooxygenase</fullName>
    </submittedName>
</protein>
<dbReference type="InterPro" id="IPR007138">
    <property type="entry name" value="ABM_dom"/>
</dbReference>
<feature type="domain" description="ABM" evidence="1">
    <location>
        <begin position="2"/>
        <end position="91"/>
    </location>
</feature>
<dbReference type="SUPFAM" id="SSF54909">
    <property type="entry name" value="Dimeric alpha+beta barrel"/>
    <property type="match status" value="1"/>
</dbReference>
<dbReference type="AlphaFoldDB" id="A0A212JC86"/>
<name>A0A212JC86_9DELT</name>
<reference evidence="2" key="1">
    <citation type="submission" date="2016-04" db="EMBL/GenBank/DDBJ databases">
        <authorList>
            <person name="Evans L.H."/>
            <person name="Alamgir A."/>
            <person name="Owens N."/>
            <person name="Weber N.D."/>
            <person name="Virtaneva K."/>
            <person name="Barbian K."/>
            <person name="Babar A."/>
            <person name="Rosenke K."/>
        </authorList>
    </citation>
    <scope>NUCLEOTIDE SEQUENCE</scope>
    <source>
        <strain evidence="2">86</strain>
    </source>
</reference>
<dbReference type="EMBL" id="FLUQ01000001">
    <property type="protein sequence ID" value="SBV97060.1"/>
    <property type="molecule type" value="Genomic_DNA"/>
</dbReference>
<sequence>MLNVTVMVEVHPEFTAQYRDAIMRHARNSLSREEGCLGFAVHVHESDSNRFFLYESYRSRRDFEEVHVPSPYLAEVEALTAPWVRTKELFLWEQYPRTGSS</sequence>
<evidence type="ECO:0000259" key="1">
    <source>
        <dbReference type="PROSITE" id="PS51725"/>
    </source>
</evidence>
<proteinExistence type="predicted"/>
<accession>A0A212JC86</accession>
<keyword evidence="2" id="KW-0503">Monooxygenase</keyword>
<dbReference type="Gene3D" id="3.30.70.100">
    <property type="match status" value="1"/>
</dbReference>
<dbReference type="GO" id="GO:0004497">
    <property type="term" value="F:monooxygenase activity"/>
    <property type="evidence" value="ECO:0007669"/>
    <property type="project" value="UniProtKB-KW"/>
</dbReference>
<keyword evidence="2" id="KW-0560">Oxidoreductase</keyword>
<dbReference type="InterPro" id="IPR011008">
    <property type="entry name" value="Dimeric_a/b-barrel"/>
</dbReference>
<gene>
    <name evidence="2" type="ORF">KL86DPRO_11151</name>
</gene>